<evidence type="ECO:0000313" key="3">
    <source>
        <dbReference type="Proteomes" id="UP000230154"/>
    </source>
</evidence>
<keyword evidence="1" id="KW-1133">Transmembrane helix</keyword>
<sequence>MQFVVFGAVAIMITGFVYVIFCLLVPGKRISIESQVPLLAGEHILFTDEKVRVEVRFFGNVASDELMYQYKHQVYRVVVTNMRIIVAQIYVVQKAQKIECIINYAQPGPPLKAGYILGGFIFQRGYPTVYANPEWITLTSVRDTPAVEIKIPISNPGRFVGDALRVVIFTQRGSEYTKRLHLK</sequence>
<accession>A0A2H0TRA9</accession>
<keyword evidence="1" id="KW-0812">Transmembrane</keyword>
<name>A0A2H0TRA9_9BACT</name>
<comment type="caution">
    <text evidence="2">The sequence shown here is derived from an EMBL/GenBank/DDBJ whole genome shotgun (WGS) entry which is preliminary data.</text>
</comment>
<dbReference type="Proteomes" id="UP000230154">
    <property type="component" value="Unassembled WGS sequence"/>
</dbReference>
<reference evidence="3" key="1">
    <citation type="submission" date="2017-09" db="EMBL/GenBank/DDBJ databases">
        <title>Depth-based differentiation of microbial function through sediment-hosted aquifers and enrichment of novel symbionts in the deep terrestrial subsurface.</title>
        <authorList>
            <person name="Probst A.J."/>
            <person name="Ladd B."/>
            <person name="Jarett J.K."/>
            <person name="Geller-Mcgrath D.E."/>
            <person name="Sieber C.M.K."/>
            <person name="Emerson J.B."/>
            <person name="Anantharaman K."/>
            <person name="Thomas B.C."/>
            <person name="Malmstrom R."/>
            <person name="Stieglmeier M."/>
            <person name="Klingl A."/>
            <person name="Woyke T."/>
            <person name="Ryan C.M."/>
            <person name="Banfield J.F."/>
        </authorList>
    </citation>
    <scope>NUCLEOTIDE SEQUENCE [LARGE SCALE GENOMIC DNA]</scope>
</reference>
<evidence type="ECO:0000256" key="1">
    <source>
        <dbReference type="SAM" id="Phobius"/>
    </source>
</evidence>
<dbReference type="AlphaFoldDB" id="A0A2H0TRA9"/>
<keyword evidence="1" id="KW-0472">Membrane</keyword>
<organism evidence="2 3">
    <name type="scientific">Candidatus Magasanikbacteria bacterium CG10_big_fil_rev_8_21_14_0_10_47_10</name>
    <dbReference type="NCBI Taxonomy" id="1974652"/>
    <lineage>
        <taxon>Bacteria</taxon>
        <taxon>Candidatus Magasanikiibacteriota</taxon>
    </lineage>
</organism>
<dbReference type="EMBL" id="PFCB01000010">
    <property type="protein sequence ID" value="PIR74682.1"/>
    <property type="molecule type" value="Genomic_DNA"/>
</dbReference>
<protein>
    <submittedName>
        <fullName evidence="2">Uncharacterized protein</fullName>
    </submittedName>
</protein>
<feature type="transmembrane region" description="Helical" evidence="1">
    <location>
        <begin position="6"/>
        <end position="25"/>
    </location>
</feature>
<evidence type="ECO:0000313" key="2">
    <source>
        <dbReference type="EMBL" id="PIR74682.1"/>
    </source>
</evidence>
<gene>
    <name evidence="2" type="ORF">COU35_01265</name>
</gene>
<proteinExistence type="predicted"/>